<feature type="coiled-coil region" evidence="1">
    <location>
        <begin position="102"/>
        <end position="132"/>
    </location>
</feature>
<keyword evidence="3" id="KW-1185">Reference proteome</keyword>
<sequence length="148" mass="17265">MINRLKVVKDLLLAKLDYLLSTITLLESNLTSIRTKLDSSFLEESYYESKNIESAVLTSLENESAIMKANIHLIEMLQAESCLRHAQNAQVVRQLDYMARQLEKTNQSLLLLQQQQERLTRENKKIKQRLREILQPNSWILHANSKIE</sequence>
<dbReference type="KEGG" id="glj:GKIL_4175"/>
<gene>
    <name evidence="2" type="ORF">GKIL_4175</name>
</gene>
<proteinExistence type="predicted"/>
<evidence type="ECO:0000313" key="2">
    <source>
        <dbReference type="EMBL" id="AGY60421.1"/>
    </source>
</evidence>
<dbReference type="Proteomes" id="UP000017396">
    <property type="component" value="Chromosome"/>
</dbReference>
<reference evidence="2 3" key="1">
    <citation type="journal article" date="2013" name="PLoS ONE">
        <title>Cultivation and Complete Genome Sequencing of Gloeobacter kilaueensis sp. nov., from a Lava Cave in Kilauea Caldera, Hawai'i.</title>
        <authorList>
            <person name="Saw J.H."/>
            <person name="Schatz M."/>
            <person name="Brown M.V."/>
            <person name="Kunkel D.D."/>
            <person name="Foster J.S."/>
            <person name="Shick H."/>
            <person name="Christensen S."/>
            <person name="Hou S."/>
            <person name="Wan X."/>
            <person name="Donachie S.P."/>
        </authorList>
    </citation>
    <scope>NUCLEOTIDE SEQUENCE [LARGE SCALE GENOMIC DNA]</scope>
    <source>
        <strain evidence="3">JS</strain>
    </source>
</reference>
<evidence type="ECO:0000313" key="3">
    <source>
        <dbReference type="Proteomes" id="UP000017396"/>
    </source>
</evidence>
<organism evidence="2 3">
    <name type="scientific">Gloeobacter kilaueensis (strain ATCC BAA-2537 / CCAP 1431/1 / ULC 316 / JS1)</name>
    <dbReference type="NCBI Taxonomy" id="1183438"/>
    <lineage>
        <taxon>Bacteria</taxon>
        <taxon>Bacillati</taxon>
        <taxon>Cyanobacteriota</taxon>
        <taxon>Cyanophyceae</taxon>
        <taxon>Gloeobacterales</taxon>
        <taxon>Gloeobacteraceae</taxon>
        <taxon>Gloeobacter</taxon>
    </lineage>
</organism>
<dbReference type="EMBL" id="CP003587">
    <property type="protein sequence ID" value="AGY60421.1"/>
    <property type="molecule type" value="Genomic_DNA"/>
</dbReference>
<name>U5QNC5_GLOK1</name>
<protein>
    <submittedName>
        <fullName evidence="2">Uncharacterized protein</fullName>
    </submittedName>
</protein>
<dbReference type="AlphaFoldDB" id="U5QNC5"/>
<dbReference type="HOGENOM" id="CLU_1756226_0_0_3"/>
<accession>U5QNC5</accession>
<evidence type="ECO:0000256" key="1">
    <source>
        <dbReference type="SAM" id="Coils"/>
    </source>
</evidence>
<dbReference type="STRING" id="1183438.GKIL_4175"/>
<dbReference type="RefSeq" id="WP_023175769.1">
    <property type="nucleotide sequence ID" value="NC_022600.1"/>
</dbReference>
<keyword evidence="1" id="KW-0175">Coiled coil</keyword>